<dbReference type="Pfam" id="PF03070">
    <property type="entry name" value="TENA_THI-4"/>
    <property type="match status" value="1"/>
</dbReference>
<evidence type="ECO:0000259" key="5">
    <source>
        <dbReference type="Pfam" id="PF03070"/>
    </source>
</evidence>
<comment type="function">
    <text evidence="3">Ring cyclization and eight-electron oxidation of 3a-(2-amino-2-carboxyethyl)-4,5-dioxo-4,5,6,7,8,9-hexahydroquinoline-7,9-dicarboxylic-acid to PQQ.</text>
</comment>
<dbReference type="EMBL" id="PXNQ02000004">
    <property type="protein sequence ID" value="RNF34864.1"/>
    <property type="molecule type" value="Genomic_DNA"/>
</dbReference>
<comment type="pathway">
    <text evidence="3">Cofactor biosynthesis; pyrroloquinoline quinone biosynthesis.</text>
</comment>
<dbReference type="NCBIfam" id="TIGR02111">
    <property type="entry name" value="PQQ_syn_pqqC"/>
    <property type="match status" value="1"/>
</dbReference>
<keyword evidence="1 3" id="KW-0884">PQQ biosynthesis</keyword>
<dbReference type="HAMAP" id="MF_00654">
    <property type="entry name" value="PQQ_syn_PqqC"/>
    <property type="match status" value="1"/>
</dbReference>
<dbReference type="InterPro" id="IPR016084">
    <property type="entry name" value="Haem_Oase-like_multi-hlx"/>
</dbReference>
<feature type="compositionally biased region" description="Basic and acidic residues" evidence="4">
    <location>
        <begin position="1"/>
        <end position="14"/>
    </location>
</feature>
<dbReference type="AlphaFoldDB" id="A0A3R7NCE4"/>
<evidence type="ECO:0000256" key="1">
    <source>
        <dbReference type="ARBA" id="ARBA00022905"/>
    </source>
</evidence>
<organism evidence="6 7">
    <name type="scientific">Paracoccus methylarcula</name>
    <dbReference type="NCBI Taxonomy" id="72022"/>
    <lineage>
        <taxon>Bacteria</taxon>
        <taxon>Pseudomonadati</taxon>
        <taxon>Pseudomonadota</taxon>
        <taxon>Alphaproteobacteria</taxon>
        <taxon>Rhodobacterales</taxon>
        <taxon>Paracoccaceae</taxon>
        <taxon>Paracoccus</taxon>
    </lineage>
</organism>
<dbReference type="GO" id="GO:0033732">
    <property type="term" value="F:pyrroloquinoline-quinone synthase activity"/>
    <property type="evidence" value="ECO:0007669"/>
    <property type="project" value="UniProtKB-EC"/>
</dbReference>
<dbReference type="Gene3D" id="1.20.910.10">
    <property type="entry name" value="Heme oxygenase-like"/>
    <property type="match status" value="1"/>
</dbReference>
<dbReference type="SUPFAM" id="SSF48613">
    <property type="entry name" value="Heme oxygenase-like"/>
    <property type="match status" value="1"/>
</dbReference>
<comment type="catalytic activity">
    <reaction evidence="3">
        <text>6-(2-amino-2-carboxyethyl)-7,8-dioxo-1,2,3,4,7,8-hexahydroquinoline-2,4-dicarboxylate + 3 O2 = pyrroloquinoline quinone + 2 H2O2 + 2 H2O + H(+)</text>
        <dbReference type="Rhea" id="RHEA:10692"/>
        <dbReference type="ChEBI" id="CHEBI:15377"/>
        <dbReference type="ChEBI" id="CHEBI:15378"/>
        <dbReference type="ChEBI" id="CHEBI:15379"/>
        <dbReference type="ChEBI" id="CHEBI:16240"/>
        <dbReference type="ChEBI" id="CHEBI:58442"/>
        <dbReference type="ChEBI" id="CHEBI:58778"/>
        <dbReference type="EC" id="1.3.3.11"/>
    </reaction>
</comment>
<proteinExistence type="inferred from homology"/>
<dbReference type="InterPro" id="IPR011845">
    <property type="entry name" value="PqqC"/>
</dbReference>
<evidence type="ECO:0000313" key="7">
    <source>
        <dbReference type="Proteomes" id="UP000238137"/>
    </source>
</evidence>
<name>A0A3R7NCE4_9RHOB</name>
<feature type="region of interest" description="Disordered" evidence="4">
    <location>
        <begin position="1"/>
        <end position="23"/>
    </location>
</feature>
<evidence type="ECO:0000256" key="2">
    <source>
        <dbReference type="ARBA" id="ARBA00023002"/>
    </source>
</evidence>
<dbReference type="OrthoDB" id="9800756at2"/>
<feature type="domain" description="Thiaminase-2/PQQC" evidence="5">
    <location>
        <begin position="28"/>
        <end position="238"/>
    </location>
</feature>
<gene>
    <name evidence="3" type="primary">pqqC</name>
    <name evidence="6" type="ORF">A7A09_007610</name>
</gene>
<dbReference type="InterPro" id="IPR039068">
    <property type="entry name" value="PqqC-like"/>
</dbReference>
<keyword evidence="2 3" id="KW-0560">Oxidoreductase</keyword>
<evidence type="ECO:0000313" key="6">
    <source>
        <dbReference type="EMBL" id="RNF34864.1"/>
    </source>
</evidence>
<comment type="similarity">
    <text evidence="3">Belongs to the PqqC family.</text>
</comment>
<dbReference type="GO" id="GO:0018189">
    <property type="term" value="P:pyrroloquinoline quinone biosynthetic process"/>
    <property type="evidence" value="ECO:0007669"/>
    <property type="project" value="UniProtKB-UniRule"/>
</dbReference>
<dbReference type="EC" id="1.3.3.11" evidence="3"/>
<dbReference type="Proteomes" id="UP000238137">
    <property type="component" value="Unassembled WGS sequence"/>
</dbReference>
<comment type="caution">
    <text evidence="6">The sequence shown here is derived from an EMBL/GenBank/DDBJ whole genome shotgun (WGS) entry which is preliminary data.</text>
</comment>
<reference evidence="6" key="1">
    <citation type="submission" date="2018-05" db="EMBL/GenBank/DDBJ databases">
        <title>Reclassification of Methylarcula marina and Methylarcula terricola as Paracoccus methylarcula sp.nov., comb.nov. and Paracoccus terricola comb.nov.</title>
        <authorList>
            <person name="Shmareva M.N."/>
            <person name="Doronina N.V."/>
            <person name="Vasilenko O.V."/>
            <person name="Tarlachkov S.V."/>
            <person name="Trotsenko Y.A."/>
        </authorList>
    </citation>
    <scope>NUCLEOTIDE SEQUENCE [LARGE SCALE GENOMIC DNA]</scope>
    <source>
        <strain evidence="6">VKM B-2159</strain>
    </source>
</reference>
<evidence type="ECO:0000256" key="3">
    <source>
        <dbReference type="HAMAP-Rule" id="MF_00654"/>
    </source>
</evidence>
<protein>
    <recommendedName>
        <fullName evidence="3">Pyrroloquinoline-quinone synthase</fullName>
        <ecNumber evidence="3">1.3.3.11</ecNumber>
    </recommendedName>
    <alternativeName>
        <fullName evidence="3">Coenzyme PQQ synthesis protein C</fullName>
    </alternativeName>
    <alternativeName>
        <fullName evidence="3">Pyrroloquinoline quinone biosynthesis protein C</fullName>
    </alternativeName>
</protein>
<accession>A0A3R7NCE4</accession>
<dbReference type="PANTHER" id="PTHR40279">
    <property type="entry name" value="PQQC-LIKE PROTEIN"/>
    <property type="match status" value="1"/>
</dbReference>
<dbReference type="InterPro" id="IPR004305">
    <property type="entry name" value="Thiaminase-2/PQQC"/>
</dbReference>
<evidence type="ECO:0000256" key="4">
    <source>
        <dbReference type="SAM" id="MobiDB-lite"/>
    </source>
</evidence>
<keyword evidence="7" id="KW-1185">Reference proteome</keyword>
<dbReference type="PANTHER" id="PTHR40279:SF3">
    <property type="entry name" value="4-AMINOBENZOATE SYNTHASE"/>
    <property type="match status" value="1"/>
</dbReference>
<dbReference type="UniPathway" id="UPA00539"/>
<sequence length="261" mass="29643">MADRPRRHGDHAVKDIPAQPQSREDFEARLRAIGAERYHDRHPFHARLHGGDCTPDEVRAWVINRWMYQSRIPMKDAAFMSRVEDPALRRRWRKRIEDHDGNVDEGGGIRRWLALARAVGLDPDFVASGRGIMPATRFAVEAYLRFVRDMPLLDAVAASLTELFAPQIHAQRIEGLLAHYDFADDTSLAYFRKRLTEAPEDVAFGLDYVLTHADTLEKQNAAAAALIFKTNVLWAQLDALWHGYVEGNIPPGAWRPGEGML</sequence>